<dbReference type="GO" id="GO:0016758">
    <property type="term" value="F:hexosyltransferase activity"/>
    <property type="evidence" value="ECO:0007669"/>
    <property type="project" value="InterPro"/>
</dbReference>
<reference evidence="4 7" key="1">
    <citation type="submission" date="2018-08" db="EMBL/GenBank/DDBJ databases">
        <title>A genome reference for cultivated species of the human gut microbiota.</title>
        <authorList>
            <person name="Zou Y."/>
            <person name="Xue W."/>
            <person name="Luo G."/>
        </authorList>
    </citation>
    <scope>NUCLEOTIDE SEQUENCE [LARGE SCALE GENOMIC DNA]</scope>
    <source>
        <strain evidence="5 7">AF26-4BH</strain>
        <strain evidence="4">TF05-5AC</strain>
    </source>
</reference>
<evidence type="ECO:0000259" key="1">
    <source>
        <dbReference type="Pfam" id="PF00534"/>
    </source>
</evidence>
<keyword evidence="4" id="KW-0808">Transferase</keyword>
<evidence type="ECO:0000313" key="7">
    <source>
        <dbReference type="Proteomes" id="UP000261166"/>
    </source>
</evidence>
<evidence type="ECO:0000259" key="3">
    <source>
        <dbReference type="Pfam" id="PF13439"/>
    </source>
</evidence>
<proteinExistence type="predicted"/>
<dbReference type="InterPro" id="IPR028098">
    <property type="entry name" value="Glyco_trans_4-like_N"/>
</dbReference>
<dbReference type="EMBL" id="QVLV01000002">
    <property type="protein sequence ID" value="RGE64066.1"/>
    <property type="molecule type" value="Genomic_DNA"/>
</dbReference>
<dbReference type="Proteomes" id="UP000261166">
    <property type="component" value="Unassembled WGS sequence"/>
</dbReference>
<dbReference type="PANTHER" id="PTHR12526:SF630">
    <property type="entry name" value="GLYCOSYLTRANSFERASE"/>
    <property type="match status" value="1"/>
</dbReference>
<dbReference type="EMBL" id="QVLU01000011">
    <property type="protein sequence ID" value="RGE71159.1"/>
    <property type="molecule type" value="Genomic_DNA"/>
</dbReference>
<dbReference type="RefSeq" id="WP_025489873.1">
    <property type="nucleotide sequence ID" value="NZ_JBKUNB010000036.1"/>
</dbReference>
<accession>A0A3E3IAJ5</accession>
<name>A0A3E3IAJ5_9FIRM</name>
<gene>
    <name evidence="5" type="ORF">DWY69_13235</name>
    <name evidence="4" type="ORF">DXC51_03035</name>
</gene>
<comment type="caution">
    <text evidence="4">The sequence shown here is derived from an EMBL/GenBank/DDBJ whole genome shotgun (WGS) entry which is preliminary data.</text>
</comment>
<feature type="domain" description="Glycosyl transferase family 28 C-terminal" evidence="2">
    <location>
        <begin position="1"/>
        <end position="138"/>
    </location>
</feature>
<keyword evidence="6" id="KW-1185">Reference proteome</keyword>
<feature type="domain" description="Glycosyltransferase subfamily 4-like N-terminal" evidence="3">
    <location>
        <begin position="217"/>
        <end position="330"/>
    </location>
</feature>
<dbReference type="GeneID" id="97985886"/>
<dbReference type="InterPro" id="IPR001296">
    <property type="entry name" value="Glyco_trans_1"/>
</dbReference>
<dbReference type="InterPro" id="IPR048097">
    <property type="entry name" value="Cps14G-like"/>
</dbReference>
<dbReference type="SUPFAM" id="SSF53756">
    <property type="entry name" value="UDP-Glycosyltransferase/glycogen phosphorylase"/>
    <property type="match status" value="2"/>
</dbReference>
<dbReference type="Pfam" id="PF13439">
    <property type="entry name" value="Glyco_transf_4"/>
    <property type="match status" value="1"/>
</dbReference>
<dbReference type="PANTHER" id="PTHR12526">
    <property type="entry name" value="GLYCOSYLTRANSFERASE"/>
    <property type="match status" value="1"/>
</dbReference>
<dbReference type="InterPro" id="IPR007235">
    <property type="entry name" value="Glyco_trans_28_C"/>
</dbReference>
<evidence type="ECO:0000259" key="2">
    <source>
        <dbReference type="Pfam" id="PF04101"/>
    </source>
</evidence>
<evidence type="ECO:0000313" key="6">
    <source>
        <dbReference type="Proteomes" id="UP000260812"/>
    </source>
</evidence>
<organism evidence="4 6">
    <name type="scientific">Eisenbergiella massiliensis</name>
    <dbReference type="NCBI Taxonomy" id="1720294"/>
    <lineage>
        <taxon>Bacteria</taxon>
        <taxon>Bacillati</taxon>
        <taxon>Bacillota</taxon>
        <taxon>Clostridia</taxon>
        <taxon>Lachnospirales</taxon>
        <taxon>Lachnospiraceae</taxon>
        <taxon>Eisenbergiella</taxon>
    </lineage>
</organism>
<dbReference type="Proteomes" id="UP000260812">
    <property type="component" value="Unassembled WGS sequence"/>
</dbReference>
<feature type="domain" description="Glycosyl transferase family 1" evidence="1">
    <location>
        <begin position="338"/>
        <end position="497"/>
    </location>
</feature>
<dbReference type="NCBIfam" id="NF041548">
    <property type="entry name" value="PssE"/>
    <property type="match status" value="1"/>
</dbReference>
<evidence type="ECO:0000313" key="4">
    <source>
        <dbReference type="EMBL" id="RGE64066.1"/>
    </source>
</evidence>
<dbReference type="CDD" id="cd03801">
    <property type="entry name" value="GT4_PimA-like"/>
    <property type="match status" value="1"/>
</dbReference>
<protein>
    <submittedName>
        <fullName evidence="4">Glycosyltransferase</fullName>
    </submittedName>
</protein>
<sequence length="523" mass="59561">MIFITVGSRSFQFERLLKAVDLAIEKGEISDEVFAQVGSSTYQVKNYKTVDFLNHEEFNKKLNECDVVLTHGGTGVIVNAIKLGKRVVAVPRLVQYHEVVDDHQIQLVEAFEKLGMVTGCYECDKIGEAIKVSKEKEVMPYVSNTKNIIDSIDAMITSCTNVDVRHDKSKLRILMCSSDRKEKGGMNSVIDQLMNHDWGTNFELSYLATHITGNAIKKILFFGKAYIKLKKLLKEDEFDIIHIHMSYKGSFYRKYYVTKLCKKYGKKVIVHLHGSEFKDFYNNGDQKRKSMIVELFTITDCTIVLGEQWKQFINKIAPQSNVVVINNAVHIPEIGEKEESQERVLLFLGALIKRKGMQDLLKALNKMQQNGINGWHMLIAGSGEEEVALKEYVKKNSLEEQVEFLGWINKDKKNDLLMKSDVLILPSYNEGLPMAILEAMSYGLAIVSTDVGSINEAVNNGLNGYVYNPGDVEALERIITKLVADDELWKKQSRESRRICIEKFSEDTMFARIDKIWTSLYGE</sequence>
<dbReference type="Gene3D" id="3.40.50.2000">
    <property type="entry name" value="Glycogen Phosphorylase B"/>
    <property type="match status" value="3"/>
</dbReference>
<evidence type="ECO:0000313" key="5">
    <source>
        <dbReference type="EMBL" id="RGE71159.1"/>
    </source>
</evidence>
<dbReference type="Pfam" id="PF00534">
    <property type="entry name" value="Glycos_transf_1"/>
    <property type="match status" value="1"/>
</dbReference>
<dbReference type="AlphaFoldDB" id="A0A3E3IAJ5"/>
<dbReference type="OrthoDB" id="9806653at2"/>
<dbReference type="Pfam" id="PF04101">
    <property type="entry name" value="Glyco_tran_28_C"/>
    <property type="match status" value="1"/>
</dbReference>